<organism evidence="1 2">
    <name type="scientific">Mucuna pruriens</name>
    <name type="common">Velvet bean</name>
    <name type="synonym">Dolichos pruriens</name>
    <dbReference type="NCBI Taxonomy" id="157652"/>
    <lineage>
        <taxon>Eukaryota</taxon>
        <taxon>Viridiplantae</taxon>
        <taxon>Streptophyta</taxon>
        <taxon>Embryophyta</taxon>
        <taxon>Tracheophyta</taxon>
        <taxon>Spermatophyta</taxon>
        <taxon>Magnoliopsida</taxon>
        <taxon>eudicotyledons</taxon>
        <taxon>Gunneridae</taxon>
        <taxon>Pentapetalae</taxon>
        <taxon>rosids</taxon>
        <taxon>fabids</taxon>
        <taxon>Fabales</taxon>
        <taxon>Fabaceae</taxon>
        <taxon>Papilionoideae</taxon>
        <taxon>50 kb inversion clade</taxon>
        <taxon>NPAAA clade</taxon>
        <taxon>indigoferoid/millettioid clade</taxon>
        <taxon>Phaseoleae</taxon>
        <taxon>Mucuna</taxon>
    </lineage>
</organism>
<keyword evidence="2" id="KW-1185">Reference proteome</keyword>
<sequence length="207" mass="23886">MNKTLIERVRCMLSKAKGFKHFWGETLYTVVHVINLTPTIAFNTKAFVHVLKDERSKLVMKTRQCNFIGYGCMILLRRNLSEDIDKVKRTTLEKDNSLFEIDPTRMLVHDLNTIENNGQNGERHDYLGDVFYVPSNNDAKEEQEIQSSTRYPSDEYETLIGGEEPECYQEASDKKGVDFNEIFSRVVKMSSIKIVLSSATIFDLEVE</sequence>
<name>A0A371G369_MUCPR</name>
<proteinExistence type="predicted"/>
<evidence type="ECO:0000313" key="2">
    <source>
        <dbReference type="Proteomes" id="UP000257109"/>
    </source>
</evidence>
<protein>
    <recommendedName>
        <fullName evidence="3">Zinc finger, CCHC-type</fullName>
    </recommendedName>
</protein>
<dbReference type="AlphaFoldDB" id="A0A371G369"/>
<reference evidence="1" key="1">
    <citation type="submission" date="2018-05" db="EMBL/GenBank/DDBJ databases">
        <title>Draft genome of Mucuna pruriens seed.</title>
        <authorList>
            <person name="Nnadi N.E."/>
            <person name="Vos R."/>
            <person name="Hasami M.H."/>
            <person name="Devisetty U.K."/>
            <person name="Aguiy J.C."/>
        </authorList>
    </citation>
    <scope>NUCLEOTIDE SEQUENCE [LARGE SCALE GENOMIC DNA]</scope>
    <source>
        <strain evidence="1">JCA_2017</strain>
    </source>
</reference>
<evidence type="ECO:0008006" key="3">
    <source>
        <dbReference type="Google" id="ProtNLM"/>
    </source>
</evidence>
<feature type="non-terminal residue" evidence="1">
    <location>
        <position position="1"/>
    </location>
</feature>
<accession>A0A371G369</accession>
<dbReference type="EMBL" id="QJKJ01006907">
    <property type="protein sequence ID" value="RDX84941.1"/>
    <property type="molecule type" value="Genomic_DNA"/>
</dbReference>
<comment type="caution">
    <text evidence="1">The sequence shown here is derived from an EMBL/GenBank/DDBJ whole genome shotgun (WGS) entry which is preliminary data.</text>
</comment>
<dbReference type="Proteomes" id="UP000257109">
    <property type="component" value="Unassembled WGS sequence"/>
</dbReference>
<evidence type="ECO:0000313" key="1">
    <source>
        <dbReference type="EMBL" id="RDX84941.1"/>
    </source>
</evidence>
<gene>
    <name evidence="1" type="ORF">CR513_33943</name>
</gene>